<accession>A0A127F9G9</accession>
<organism evidence="2 3">
    <name type="scientific">Steroidobacter denitrificans</name>
    <dbReference type="NCBI Taxonomy" id="465721"/>
    <lineage>
        <taxon>Bacteria</taxon>
        <taxon>Pseudomonadati</taxon>
        <taxon>Pseudomonadota</taxon>
        <taxon>Gammaproteobacteria</taxon>
        <taxon>Steroidobacterales</taxon>
        <taxon>Steroidobacteraceae</taxon>
        <taxon>Steroidobacter</taxon>
    </lineage>
</organism>
<reference evidence="2 3" key="1">
    <citation type="submission" date="2015-06" db="EMBL/GenBank/DDBJ databases">
        <title>A Comprehensive Approach to Explore the Metabolic and Phylogenetic Diversity of Bacterial Steroid Degradation in the Environment: Testosterone as an Example.</title>
        <authorList>
            <person name="Yang F.-C."/>
            <person name="Chen Y.-L."/>
            <person name="Yu C.-P."/>
            <person name="Tang S.-L."/>
            <person name="Wang P.-H."/>
            <person name="Ismail W."/>
            <person name="Wang C.-H."/>
            <person name="Yang C.-Y."/>
            <person name="Chiang Y.-R."/>
        </authorList>
    </citation>
    <scope>NUCLEOTIDE SEQUENCE [LARGE SCALE GENOMIC DNA]</scope>
    <source>
        <strain evidence="2 3">DSM 18526</strain>
    </source>
</reference>
<protein>
    <recommendedName>
        <fullName evidence="1">SnoaL-like domain-containing protein</fullName>
    </recommendedName>
</protein>
<dbReference type="OrthoDB" id="581683at2"/>
<feature type="domain" description="SnoaL-like" evidence="1">
    <location>
        <begin position="12"/>
        <end position="135"/>
    </location>
</feature>
<proteinExistence type="predicted"/>
<dbReference type="SUPFAM" id="SSF54427">
    <property type="entry name" value="NTF2-like"/>
    <property type="match status" value="1"/>
</dbReference>
<keyword evidence="3" id="KW-1185">Reference proteome</keyword>
<dbReference type="AlphaFoldDB" id="A0A127F9G9"/>
<dbReference type="Pfam" id="PF13577">
    <property type="entry name" value="SnoaL_4"/>
    <property type="match status" value="1"/>
</dbReference>
<dbReference type="InterPro" id="IPR037401">
    <property type="entry name" value="SnoaL-like"/>
</dbReference>
<dbReference type="EMBL" id="CP011971">
    <property type="protein sequence ID" value="AMN46258.1"/>
    <property type="molecule type" value="Genomic_DNA"/>
</dbReference>
<evidence type="ECO:0000313" key="3">
    <source>
        <dbReference type="Proteomes" id="UP000070250"/>
    </source>
</evidence>
<dbReference type="InterPro" id="IPR032710">
    <property type="entry name" value="NTF2-like_dom_sf"/>
</dbReference>
<dbReference type="Gene3D" id="3.10.450.50">
    <property type="match status" value="1"/>
</dbReference>
<evidence type="ECO:0000259" key="1">
    <source>
        <dbReference type="Pfam" id="PF13577"/>
    </source>
</evidence>
<name>A0A127F9G9_STEDE</name>
<dbReference type="Proteomes" id="UP000070250">
    <property type="component" value="Chromosome"/>
</dbReference>
<sequence>MQTIEHGAIPLREMADRMAITEVIYSYCRAMDRIDAELGYSVWHEDGEADYGAIYRGSGRGFVDWVCEVHRTMQTLSHQVSNVLITLDGDRARSESCVTATLRRQDGGRLLQTTAWGRYVDRWSRRGGRWAIDRRIYLHDFDELREVTASATPVTGRHDRSDPSYSVLDP</sequence>
<evidence type="ECO:0000313" key="2">
    <source>
        <dbReference type="EMBL" id="AMN46258.1"/>
    </source>
</evidence>
<dbReference type="RefSeq" id="WP_066918870.1">
    <property type="nucleotide sequence ID" value="NZ_CP011971.1"/>
</dbReference>
<dbReference type="STRING" id="465721.ACG33_03880"/>
<dbReference type="KEGG" id="sdf:ACG33_03880"/>
<gene>
    <name evidence="2" type="ORF">ACG33_03880</name>
</gene>